<accession>A0A1C0A8K9</accession>
<comment type="caution">
    <text evidence="2">The sequence shown here is derived from an EMBL/GenBank/DDBJ whole genome shotgun (WGS) entry which is preliminary data.</text>
</comment>
<dbReference type="Gene3D" id="3.90.1200.10">
    <property type="match status" value="1"/>
</dbReference>
<sequence length="142" mass="16509">MIPIYKTLPKQIIHRDIHPGNILFQGKKLSGFIDFELSLKTVRIFDPCYCATSILIAGFEDREKREVWLELFIELLQGYGMKNKLTKEELGSLIYILYSIELIFIGFSCDNDMIDAARYNQKVLKWLYGNKGLIKNALKNLE</sequence>
<dbReference type="OrthoDB" id="48950at2"/>
<dbReference type="GO" id="GO:0004672">
    <property type="term" value="F:protein kinase activity"/>
    <property type="evidence" value="ECO:0007669"/>
    <property type="project" value="InterPro"/>
</dbReference>
<dbReference type="RefSeq" id="WP_068718541.1">
    <property type="nucleotide sequence ID" value="NZ_LWDV01000009.1"/>
</dbReference>
<organism evidence="2 3">
    <name type="scientific">Orenia metallireducens</name>
    <dbReference type="NCBI Taxonomy" id="1413210"/>
    <lineage>
        <taxon>Bacteria</taxon>
        <taxon>Bacillati</taxon>
        <taxon>Bacillota</taxon>
        <taxon>Clostridia</taxon>
        <taxon>Halanaerobiales</taxon>
        <taxon>Halobacteroidaceae</taxon>
        <taxon>Orenia</taxon>
    </lineage>
</organism>
<reference evidence="3" key="1">
    <citation type="submission" date="2016-07" db="EMBL/GenBank/DDBJ databases">
        <authorList>
            <person name="Florea S."/>
            <person name="Webb J.S."/>
            <person name="Jaromczyk J."/>
            <person name="Schardl C.L."/>
        </authorList>
    </citation>
    <scope>NUCLEOTIDE SEQUENCE [LARGE SCALE GENOMIC DNA]</scope>
    <source>
        <strain evidence="3">Z6</strain>
    </source>
</reference>
<evidence type="ECO:0000259" key="1">
    <source>
        <dbReference type="PROSITE" id="PS50011"/>
    </source>
</evidence>
<reference evidence="2 3" key="2">
    <citation type="submission" date="2016-08" db="EMBL/GenBank/DDBJ databases">
        <title>Orenia metallireducens sp. nov. strain Z6, a Novel Metal-reducing Firmicute from the Deep Subsurface.</title>
        <authorList>
            <person name="Maxim B.I."/>
            <person name="Kenneth K."/>
            <person name="Flynn T.M."/>
            <person name="Oloughlin E.J."/>
            <person name="Locke R.A."/>
            <person name="Weber J.R."/>
            <person name="Egan S.M."/>
            <person name="Mackie R.I."/>
            <person name="Cann I.K."/>
        </authorList>
    </citation>
    <scope>NUCLEOTIDE SEQUENCE [LARGE SCALE GENOMIC DNA]</scope>
    <source>
        <strain evidence="2 3">Z6</strain>
    </source>
</reference>
<dbReference type="Proteomes" id="UP000093514">
    <property type="component" value="Unassembled WGS sequence"/>
</dbReference>
<dbReference type="InterPro" id="IPR011009">
    <property type="entry name" value="Kinase-like_dom_sf"/>
</dbReference>
<protein>
    <recommendedName>
        <fullName evidence="1">Protein kinase domain-containing protein</fullName>
    </recommendedName>
</protein>
<dbReference type="InterPro" id="IPR000719">
    <property type="entry name" value="Prot_kinase_dom"/>
</dbReference>
<feature type="domain" description="Protein kinase" evidence="1">
    <location>
        <begin position="1"/>
        <end position="142"/>
    </location>
</feature>
<dbReference type="AlphaFoldDB" id="A0A1C0A8K9"/>
<dbReference type="GO" id="GO:0005524">
    <property type="term" value="F:ATP binding"/>
    <property type="evidence" value="ECO:0007669"/>
    <property type="project" value="InterPro"/>
</dbReference>
<dbReference type="PROSITE" id="PS50011">
    <property type="entry name" value="PROTEIN_KINASE_DOM"/>
    <property type="match status" value="1"/>
</dbReference>
<dbReference type="InterPro" id="IPR002575">
    <property type="entry name" value="Aminoglycoside_PTrfase"/>
</dbReference>
<dbReference type="EMBL" id="LWDV01000009">
    <property type="protein sequence ID" value="OCL26575.1"/>
    <property type="molecule type" value="Genomic_DNA"/>
</dbReference>
<evidence type="ECO:0000313" key="2">
    <source>
        <dbReference type="EMBL" id="OCL26575.1"/>
    </source>
</evidence>
<dbReference type="SUPFAM" id="SSF56112">
    <property type="entry name" value="Protein kinase-like (PK-like)"/>
    <property type="match status" value="1"/>
</dbReference>
<evidence type="ECO:0000313" key="3">
    <source>
        <dbReference type="Proteomes" id="UP000093514"/>
    </source>
</evidence>
<proteinExistence type="predicted"/>
<dbReference type="Pfam" id="PF01636">
    <property type="entry name" value="APH"/>
    <property type="match status" value="1"/>
</dbReference>
<keyword evidence="3" id="KW-1185">Reference proteome</keyword>
<gene>
    <name evidence="2" type="ORF">U472_11350</name>
</gene>
<name>A0A1C0A8K9_9FIRM</name>